<reference evidence="1" key="1">
    <citation type="journal article" date="2014" name="Int. J. Syst. Evol. Microbiol.">
        <title>Complete genome sequence of Corynebacterium casei LMG S-19264T (=DSM 44701T), isolated from a smear-ripened cheese.</title>
        <authorList>
            <consortium name="US DOE Joint Genome Institute (JGI-PGF)"/>
            <person name="Walter F."/>
            <person name="Albersmeier A."/>
            <person name="Kalinowski J."/>
            <person name="Ruckert C."/>
        </authorList>
    </citation>
    <scope>NUCLEOTIDE SEQUENCE</scope>
    <source>
        <strain evidence="1">CGMCC 4.7430</strain>
    </source>
</reference>
<dbReference type="AlphaFoldDB" id="A0A918A4E0"/>
<dbReference type="EMBL" id="BMNK01000003">
    <property type="protein sequence ID" value="GGP04399.1"/>
    <property type="molecule type" value="Genomic_DNA"/>
</dbReference>
<evidence type="ECO:0008006" key="3">
    <source>
        <dbReference type="Google" id="ProtNLM"/>
    </source>
</evidence>
<dbReference type="Gene3D" id="1.50.10.20">
    <property type="match status" value="1"/>
</dbReference>
<evidence type="ECO:0000313" key="1">
    <source>
        <dbReference type="EMBL" id="GGP04399.1"/>
    </source>
</evidence>
<dbReference type="InterPro" id="IPR008930">
    <property type="entry name" value="Terpenoid_cyclase/PrenylTrfase"/>
</dbReference>
<accession>A0A918A4E0</accession>
<dbReference type="SUPFAM" id="SSF48239">
    <property type="entry name" value="Terpenoid cyclases/Protein prenyltransferases"/>
    <property type="match status" value="1"/>
</dbReference>
<reference evidence="1" key="2">
    <citation type="submission" date="2020-09" db="EMBL/GenBank/DDBJ databases">
        <authorList>
            <person name="Sun Q."/>
            <person name="Zhou Y."/>
        </authorList>
    </citation>
    <scope>NUCLEOTIDE SEQUENCE</scope>
    <source>
        <strain evidence="1">CGMCC 4.7430</strain>
    </source>
</reference>
<sequence>MSDSYKLPHRPTSSVRPMDVLHRAGTYLRLHARLIDRLRFEALFAGGSRERVLDTLRCYQNPDGGFGHALEPDLRGVGSQPEPVEVAFWILDELDAFSDPMVTAACDYLLSVTTEDGGVPFVLPSVRDTPRAPWWETADDPPGNLIPTASLAGLLHKHGIDHPWRGPATDFCWRAVAAMDKITPYEARAVVTFLDLVPDRERALAEFDRLKDGILATVSLDPDAPGEAHFPLDFAPAPLRLPLFDAEVLDRHLDALPAAQSEEGGWHPNFLMWTPVVAHEWGGYLTVGRLKTLRAYGRLPG</sequence>
<name>A0A918A4E0_9ACTN</name>
<keyword evidence="2" id="KW-1185">Reference proteome</keyword>
<dbReference type="Proteomes" id="UP000660745">
    <property type="component" value="Unassembled WGS sequence"/>
</dbReference>
<proteinExistence type="predicted"/>
<evidence type="ECO:0000313" key="2">
    <source>
        <dbReference type="Proteomes" id="UP000660745"/>
    </source>
</evidence>
<organism evidence="1 2">
    <name type="scientific">Nonomuraea glycinis</name>
    <dbReference type="NCBI Taxonomy" id="2047744"/>
    <lineage>
        <taxon>Bacteria</taxon>
        <taxon>Bacillati</taxon>
        <taxon>Actinomycetota</taxon>
        <taxon>Actinomycetes</taxon>
        <taxon>Streptosporangiales</taxon>
        <taxon>Streptosporangiaceae</taxon>
        <taxon>Nonomuraea</taxon>
    </lineage>
</organism>
<comment type="caution">
    <text evidence="1">The sequence shown here is derived from an EMBL/GenBank/DDBJ whole genome shotgun (WGS) entry which is preliminary data.</text>
</comment>
<protein>
    <recommendedName>
        <fullName evidence="3">Prenyltransferase</fullName>
    </recommendedName>
</protein>
<gene>
    <name evidence="1" type="ORF">GCM10012278_19420</name>
</gene>